<keyword evidence="2" id="KW-0175">Coiled coil</keyword>
<dbReference type="Pfam" id="PF14223">
    <property type="entry name" value="Retrotran_gag_2"/>
    <property type="match status" value="1"/>
</dbReference>
<gene>
    <name evidence="6" type="primary">LOC120106086</name>
</gene>
<dbReference type="KEGG" id="pda:120106086"/>
<dbReference type="PROSITE" id="PS50158">
    <property type="entry name" value="ZF_CCHC"/>
    <property type="match status" value="1"/>
</dbReference>
<evidence type="ECO:0000313" key="5">
    <source>
        <dbReference type="Proteomes" id="UP000228380"/>
    </source>
</evidence>
<proteinExistence type="predicted"/>
<dbReference type="OrthoDB" id="1751154at2759"/>
<reference evidence="6" key="1">
    <citation type="submission" date="2025-08" db="UniProtKB">
        <authorList>
            <consortium name="RefSeq"/>
        </authorList>
    </citation>
    <scope>IDENTIFICATION</scope>
    <source>
        <tissue evidence="6">Young leaves</tissue>
    </source>
</reference>
<keyword evidence="5" id="KW-1185">Reference proteome</keyword>
<dbReference type="InterPro" id="IPR036875">
    <property type="entry name" value="Znf_CCHC_sf"/>
</dbReference>
<keyword evidence="1" id="KW-0862">Zinc</keyword>
<feature type="coiled-coil region" evidence="2">
    <location>
        <begin position="221"/>
        <end position="283"/>
    </location>
</feature>
<feature type="domain" description="CCHC-type" evidence="4">
    <location>
        <begin position="132"/>
        <end position="146"/>
    </location>
</feature>
<evidence type="ECO:0000313" key="6">
    <source>
        <dbReference type="RefSeq" id="XP_038974886.1"/>
    </source>
</evidence>
<accession>A0A8B8ZL17</accession>
<dbReference type="AlphaFoldDB" id="A0A8B8ZL17"/>
<feature type="region of interest" description="Disordered" evidence="3">
    <location>
        <begin position="67"/>
        <end position="87"/>
    </location>
</feature>
<name>A0A8B8ZL17_PHODC</name>
<organism evidence="5 6">
    <name type="scientific">Phoenix dactylifera</name>
    <name type="common">Date palm</name>
    <dbReference type="NCBI Taxonomy" id="42345"/>
    <lineage>
        <taxon>Eukaryota</taxon>
        <taxon>Viridiplantae</taxon>
        <taxon>Streptophyta</taxon>
        <taxon>Embryophyta</taxon>
        <taxon>Tracheophyta</taxon>
        <taxon>Spermatophyta</taxon>
        <taxon>Magnoliopsida</taxon>
        <taxon>Liliopsida</taxon>
        <taxon>Arecaceae</taxon>
        <taxon>Coryphoideae</taxon>
        <taxon>Phoeniceae</taxon>
        <taxon>Phoenix</taxon>
    </lineage>
</organism>
<sequence>MYSNSDLVRKILRSLPRTWEAKVTAIQEAKDLSILPLEELLGSLMTHELTMNQHLEDESQKRKGIAFKASTQKECNESSDEGEDESENDDIALFAKKFSKFMRRRKMNFKRNPITRSEAEKDKEKGKDSLVCYECKRPGHFRLDCPLLKKSQKKTKKAFVAMWGDSDESSSEEEPQEVANICLVPQDNEISPNASPSFTFDELYEAFNELVRDYKKLGMKNKDLRTENKILNELSEKYNEEKQSLTNEMQMLNSENQKKVKQNEELLNENQNLKKEVDKYKLIVNKFTGSSERLDMILNSQRAVFNKAGLGFRPKKEQKLLKNFFVKATKTEAIQSTYFCCGKPRHKSYMCNYRQTLKKGNLKKIWIPKETAHTNYEGPKKTWVPKAL</sequence>
<evidence type="ECO:0000256" key="2">
    <source>
        <dbReference type="SAM" id="Coils"/>
    </source>
</evidence>
<keyword evidence="1" id="KW-0479">Metal-binding</keyword>
<dbReference type="GO" id="GO:0003676">
    <property type="term" value="F:nucleic acid binding"/>
    <property type="evidence" value="ECO:0007669"/>
    <property type="project" value="InterPro"/>
</dbReference>
<dbReference type="GeneID" id="120106086"/>
<evidence type="ECO:0000256" key="1">
    <source>
        <dbReference type="PROSITE-ProRule" id="PRU00047"/>
    </source>
</evidence>
<dbReference type="InterPro" id="IPR001878">
    <property type="entry name" value="Znf_CCHC"/>
</dbReference>
<keyword evidence="1" id="KW-0863">Zinc-finger</keyword>
<dbReference type="GO" id="GO:0008270">
    <property type="term" value="F:zinc ion binding"/>
    <property type="evidence" value="ECO:0007669"/>
    <property type="project" value="UniProtKB-KW"/>
</dbReference>
<dbReference type="Gene3D" id="4.10.60.10">
    <property type="entry name" value="Zinc finger, CCHC-type"/>
    <property type="match status" value="1"/>
</dbReference>
<dbReference type="Proteomes" id="UP000228380">
    <property type="component" value="Unplaced"/>
</dbReference>
<evidence type="ECO:0000259" key="4">
    <source>
        <dbReference type="PROSITE" id="PS50158"/>
    </source>
</evidence>
<evidence type="ECO:0000256" key="3">
    <source>
        <dbReference type="SAM" id="MobiDB-lite"/>
    </source>
</evidence>
<dbReference type="SUPFAM" id="SSF57756">
    <property type="entry name" value="Retrovirus zinc finger-like domains"/>
    <property type="match status" value="1"/>
</dbReference>
<dbReference type="RefSeq" id="XP_038974886.1">
    <property type="nucleotide sequence ID" value="XM_039118958.1"/>
</dbReference>
<feature type="compositionally biased region" description="Acidic residues" evidence="3">
    <location>
        <begin position="77"/>
        <end position="87"/>
    </location>
</feature>
<protein>
    <submittedName>
        <fullName evidence="6">Uncharacterized protein LOC120106086</fullName>
    </submittedName>
</protein>